<dbReference type="Proteomes" id="UP000515204">
    <property type="component" value="Unplaced"/>
</dbReference>
<feature type="region of interest" description="Disordered" evidence="1">
    <location>
        <begin position="64"/>
        <end position="87"/>
    </location>
</feature>
<evidence type="ECO:0000313" key="3">
    <source>
        <dbReference type="RefSeq" id="XP_014468533.1"/>
    </source>
</evidence>
<dbReference type="KEGG" id="dqu:106741260"/>
<reference evidence="3" key="1">
    <citation type="submission" date="2025-08" db="UniProtKB">
        <authorList>
            <consortium name="RefSeq"/>
        </authorList>
    </citation>
    <scope>IDENTIFICATION</scope>
</reference>
<organism evidence="2 3">
    <name type="scientific">Dinoponera quadriceps</name>
    <name type="common">South American ant</name>
    <dbReference type="NCBI Taxonomy" id="609295"/>
    <lineage>
        <taxon>Eukaryota</taxon>
        <taxon>Metazoa</taxon>
        <taxon>Ecdysozoa</taxon>
        <taxon>Arthropoda</taxon>
        <taxon>Hexapoda</taxon>
        <taxon>Insecta</taxon>
        <taxon>Pterygota</taxon>
        <taxon>Neoptera</taxon>
        <taxon>Endopterygota</taxon>
        <taxon>Hymenoptera</taxon>
        <taxon>Apocrita</taxon>
        <taxon>Aculeata</taxon>
        <taxon>Formicoidea</taxon>
        <taxon>Formicidae</taxon>
        <taxon>Ponerinae</taxon>
        <taxon>Ponerini</taxon>
        <taxon>Dinoponera</taxon>
    </lineage>
</organism>
<protein>
    <submittedName>
        <fullName evidence="3">Uncharacterized protein LOC106741260</fullName>
    </submittedName>
</protein>
<evidence type="ECO:0000256" key="1">
    <source>
        <dbReference type="SAM" id="MobiDB-lite"/>
    </source>
</evidence>
<dbReference type="AlphaFoldDB" id="A0A6P3WR39"/>
<feature type="compositionally biased region" description="Basic and acidic residues" evidence="1">
    <location>
        <begin position="64"/>
        <end position="80"/>
    </location>
</feature>
<accession>A0A6P3WR39</accession>
<evidence type="ECO:0000313" key="2">
    <source>
        <dbReference type="Proteomes" id="UP000515204"/>
    </source>
</evidence>
<keyword evidence="2" id="KW-1185">Reference proteome</keyword>
<gene>
    <name evidence="3" type="primary">LOC106741260</name>
</gene>
<dbReference type="RefSeq" id="XP_014468533.1">
    <property type="nucleotide sequence ID" value="XM_014613047.1"/>
</dbReference>
<name>A0A6P3WR39_DINQU</name>
<dbReference type="GeneID" id="106741260"/>
<sequence length="106" mass="11709">MAPKAFSSGKTLLDISADIATYHFNDGFNNLMAKIQVLGVDVDPNCYNFCVEADARRVKFTERKMSDAAKDARRASKSSEKEEEEANLDLEGQFYGTGATVQEICC</sequence>
<proteinExistence type="predicted"/>